<dbReference type="RefSeq" id="WP_189006531.1">
    <property type="nucleotide sequence ID" value="NZ_BMPP01000005.1"/>
</dbReference>
<comment type="caution">
    <text evidence="1">The sequence shown here is derived from an EMBL/GenBank/DDBJ whole genome shotgun (WGS) entry which is preliminary data.</text>
</comment>
<dbReference type="EMBL" id="BMPP01000005">
    <property type="protein sequence ID" value="GGK23640.1"/>
    <property type="molecule type" value="Genomic_DNA"/>
</dbReference>
<reference evidence="2" key="1">
    <citation type="journal article" date="2019" name="Int. J. Syst. Evol. Microbiol.">
        <title>The Global Catalogue of Microorganisms (GCM) 10K type strain sequencing project: providing services to taxonomists for standard genome sequencing and annotation.</title>
        <authorList>
            <consortium name="The Broad Institute Genomics Platform"/>
            <consortium name="The Broad Institute Genome Sequencing Center for Infectious Disease"/>
            <person name="Wu L."/>
            <person name="Ma J."/>
        </authorList>
    </citation>
    <scope>NUCLEOTIDE SEQUENCE [LARGE SCALE GENOMIC DNA]</scope>
    <source>
        <strain evidence="2">JCM 30331</strain>
    </source>
</reference>
<evidence type="ECO:0000313" key="1">
    <source>
        <dbReference type="EMBL" id="GGK23640.1"/>
    </source>
</evidence>
<proteinExistence type="predicted"/>
<protein>
    <submittedName>
        <fullName evidence="1">Uncharacterized protein</fullName>
    </submittedName>
</protein>
<accession>A0ABQ2ET32</accession>
<name>A0ABQ2ET32_9DEIO</name>
<gene>
    <name evidence="1" type="ORF">GCM10008955_16570</name>
</gene>
<sequence>MRLTGSELAPLFAAAMNGPHFSVRAALALADGQPPPRVAALVAGLTSSKRSVWTQLAAVAGTPVPPGDAGLTRLAEWEQEVLPVLGEVQLSARLPHGKAVRDLLLEHHRELLWTAGLIAAHASRVRSA</sequence>
<dbReference type="Proteomes" id="UP000647587">
    <property type="component" value="Unassembled WGS sequence"/>
</dbReference>
<evidence type="ECO:0000313" key="2">
    <source>
        <dbReference type="Proteomes" id="UP000647587"/>
    </source>
</evidence>
<organism evidence="1 2">
    <name type="scientific">Deinococcus malanensis</name>
    <dbReference type="NCBI Taxonomy" id="1706855"/>
    <lineage>
        <taxon>Bacteria</taxon>
        <taxon>Thermotogati</taxon>
        <taxon>Deinococcota</taxon>
        <taxon>Deinococci</taxon>
        <taxon>Deinococcales</taxon>
        <taxon>Deinococcaceae</taxon>
        <taxon>Deinococcus</taxon>
    </lineage>
</organism>
<keyword evidence="2" id="KW-1185">Reference proteome</keyword>